<sequence length="65" mass="7182">MTIAPLVQSLPGLFWDPDRSDHDFIAVAMGALDAPTGTRLAKHIFVADKGDYYEIKDGLPQSDRH</sequence>
<name>A0A1I5A6I8_9GAMM</name>
<proteinExistence type="predicted"/>
<dbReference type="STRING" id="578942.SAMN05216289_1332"/>
<dbReference type="EMBL" id="FOVF01000033">
    <property type="protein sequence ID" value="SFN58054.1"/>
    <property type="molecule type" value="Genomic_DNA"/>
</dbReference>
<organism evidence="1 2">
    <name type="scientific">Dokdonella immobilis</name>
    <dbReference type="NCBI Taxonomy" id="578942"/>
    <lineage>
        <taxon>Bacteria</taxon>
        <taxon>Pseudomonadati</taxon>
        <taxon>Pseudomonadota</taxon>
        <taxon>Gammaproteobacteria</taxon>
        <taxon>Lysobacterales</taxon>
        <taxon>Rhodanobacteraceae</taxon>
        <taxon>Dokdonella</taxon>
    </lineage>
</organism>
<reference evidence="1 2" key="1">
    <citation type="submission" date="2016-10" db="EMBL/GenBank/DDBJ databases">
        <authorList>
            <person name="de Groot N.N."/>
        </authorList>
    </citation>
    <scope>NUCLEOTIDE SEQUENCE [LARGE SCALE GENOMIC DNA]</scope>
    <source>
        <strain evidence="1 2">CGMCC 1.7659</strain>
    </source>
</reference>
<dbReference type="AlphaFoldDB" id="A0A1I5A6I8"/>
<keyword evidence="2" id="KW-1185">Reference proteome</keyword>
<gene>
    <name evidence="1" type="ORF">SAMN05216289_1332</name>
</gene>
<accession>A0A1I5A6I8</accession>
<evidence type="ECO:0000313" key="2">
    <source>
        <dbReference type="Proteomes" id="UP000198575"/>
    </source>
</evidence>
<dbReference type="SUPFAM" id="SSF51316">
    <property type="entry name" value="Mss4-like"/>
    <property type="match status" value="1"/>
</dbReference>
<protein>
    <submittedName>
        <fullName evidence="1">Uncharacterized protein</fullName>
    </submittedName>
</protein>
<dbReference type="InterPro" id="IPR011057">
    <property type="entry name" value="Mss4-like_sf"/>
</dbReference>
<dbReference type="RefSeq" id="WP_217647903.1">
    <property type="nucleotide sequence ID" value="NZ_FOVF01000033.1"/>
</dbReference>
<evidence type="ECO:0000313" key="1">
    <source>
        <dbReference type="EMBL" id="SFN58054.1"/>
    </source>
</evidence>
<dbReference type="Proteomes" id="UP000198575">
    <property type="component" value="Unassembled WGS sequence"/>
</dbReference>